<dbReference type="EMBL" id="BPWL01000006">
    <property type="protein sequence ID" value="GJJ11602.1"/>
    <property type="molecule type" value="Genomic_DNA"/>
</dbReference>
<evidence type="ECO:0000313" key="2">
    <source>
        <dbReference type="Proteomes" id="UP001050691"/>
    </source>
</evidence>
<dbReference type="Proteomes" id="UP001050691">
    <property type="component" value="Unassembled WGS sequence"/>
</dbReference>
<accession>A0AAV5AD26</accession>
<organism evidence="1 2">
    <name type="scientific">Clathrus columnatus</name>
    <dbReference type="NCBI Taxonomy" id="1419009"/>
    <lineage>
        <taxon>Eukaryota</taxon>
        <taxon>Fungi</taxon>
        <taxon>Dikarya</taxon>
        <taxon>Basidiomycota</taxon>
        <taxon>Agaricomycotina</taxon>
        <taxon>Agaricomycetes</taxon>
        <taxon>Phallomycetidae</taxon>
        <taxon>Phallales</taxon>
        <taxon>Clathraceae</taxon>
        <taxon>Clathrus</taxon>
    </lineage>
</organism>
<name>A0AAV5AD26_9AGAM</name>
<keyword evidence="2" id="KW-1185">Reference proteome</keyword>
<reference evidence="1" key="1">
    <citation type="submission" date="2021-10" db="EMBL/GenBank/DDBJ databases">
        <title>De novo Genome Assembly of Clathrus columnatus (Basidiomycota, Fungi) Using Illumina and Nanopore Sequence Data.</title>
        <authorList>
            <person name="Ogiso-Tanaka E."/>
            <person name="Itagaki H."/>
            <person name="Hosoya T."/>
            <person name="Hosaka K."/>
        </authorList>
    </citation>
    <scope>NUCLEOTIDE SEQUENCE</scope>
    <source>
        <strain evidence="1">MO-923</strain>
    </source>
</reference>
<dbReference type="InterPro" id="IPR027417">
    <property type="entry name" value="P-loop_NTPase"/>
</dbReference>
<protein>
    <submittedName>
        <fullName evidence="1">Uncharacterized protein</fullName>
    </submittedName>
</protein>
<comment type="caution">
    <text evidence="1">The sequence shown here is derived from an EMBL/GenBank/DDBJ whole genome shotgun (WGS) entry which is preliminary data.</text>
</comment>
<dbReference type="Gene3D" id="3.40.50.300">
    <property type="entry name" value="P-loop containing nucleotide triphosphate hydrolases"/>
    <property type="match status" value="1"/>
</dbReference>
<evidence type="ECO:0000313" key="1">
    <source>
        <dbReference type="EMBL" id="GJJ11602.1"/>
    </source>
</evidence>
<gene>
    <name evidence="1" type="ORF">Clacol_005837</name>
</gene>
<sequence>MDLDKPNESNPRFIFHDSPGFETGDETQLNQVQDFILRRSREWKIDEHLHAIWFCLLTNVSRPLLELETKFFNDERPGNVPVIAIFTKFDDLMTQIYDPELGLQENRQVAEQILETKFRKPILNFDFPPVVCLTMEDMHTNTPLCRKQVKKLTEETAGSLSGSTLKLFVSTQRTNLELCLVYSVEEEEIFGCNAECLTQGSLLKFKPKQETVPLCAENSFWHCALGVPFIQALQQSIQEYKISDSRRMMEATIQEMELSQSLTDENKPRITELVLNNRLPPPPGLDIKS</sequence>
<proteinExistence type="predicted"/>
<dbReference type="AlphaFoldDB" id="A0AAV5AD26"/>